<keyword evidence="6" id="KW-0240">DNA-directed RNA polymerase</keyword>
<keyword evidence="2" id="KW-0805">Transcription regulation</keyword>
<dbReference type="GO" id="GO:0016987">
    <property type="term" value="F:sigma factor activity"/>
    <property type="evidence" value="ECO:0007669"/>
    <property type="project" value="UniProtKB-KW"/>
</dbReference>
<keyword evidence="7" id="KW-1185">Reference proteome</keyword>
<dbReference type="Gene3D" id="1.10.10.10">
    <property type="entry name" value="Winged helix-like DNA-binding domain superfamily/Winged helix DNA-binding domain"/>
    <property type="match status" value="1"/>
</dbReference>
<proteinExistence type="inferred from homology"/>
<keyword evidence="4" id="KW-0804">Transcription</keyword>
<dbReference type="InterPro" id="IPR013324">
    <property type="entry name" value="RNA_pol_sigma_r3/r4-like"/>
</dbReference>
<keyword evidence="3" id="KW-0731">Sigma factor</keyword>
<feature type="domain" description="RNA polymerase sigma factor 70 region 4 type 2" evidence="5">
    <location>
        <begin position="88"/>
        <end position="127"/>
    </location>
</feature>
<evidence type="ECO:0000313" key="7">
    <source>
        <dbReference type="Proteomes" id="UP000559182"/>
    </source>
</evidence>
<evidence type="ECO:0000313" key="6">
    <source>
        <dbReference type="EMBL" id="MBB2892440.1"/>
    </source>
</evidence>
<dbReference type="Pfam" id="PF08281">
    <property type="entry name" value="Sigma70_r4_2"/>
    <property type="match status" value="1"/>
</dbReference>
<evidence type="ECO:0000256" key="3">
    <source>
        <dbReference type="ARBA" id="ARBA00023082"/>
    </source>
</evidence>
<dbReference type="Proteomes" id="UP000559182">
    <property type="component" value="Unassembled WGS sequence"/>
</dbReference>
<evidence type="ECO:0000256" key="2">
    <source>
        <dbReference type="ARBA" id="ARBA00023015"/>
    </source>
</evidence>
<dbReference type="InterPro" id="IPR036388">
    <property type="entry name" value="WH-like_DNA-bd_sf"/>
</dbReference>
<dbReference type="GO" id="GO:0003677">
    <property type="term" value="F:DNA binding"/>
    <property type="evidence" value="ECO:0007669"/>
    <property type="project" value="InterPro"/>
</dbReference>
<accession>A0A839N3V8</accession>
<protein>
    <submittedName>
        <fullName evidence="6">DNA-directed RNA polymerase specialized sigma24 family protein</fullName>
    </submittedName>
</protein>
<reference evidence="6 7" key="1">
    <citation type="submission" date="2020-08" db="EMBL/GenBank/DDBJ databases">
        <title>Sequencing the genomes of 1000 actinobacteria strains.</title>
        <authorList>
            <person name="Klenk H.-P."/>
        </authorList>
    </citation>
    <scope>NUCLEOTIDE SEQUENCE [LARGE SCALE GENOMIC DNA]</scope>
    <source>
        <strain evidence="6 7">DSM 105369</strain>
    </source>
</reference>
<evidence type="ECO:0000259" key="5">
    <source>
        <dbReference type="Pfam" id="PF08281"/>
    </source>
</evidence>
<dbReference type="AlphaFoldDB" id="A0A839N3V8"/>
<name>A0A839N3V8_9MICO</name>
<dbReference type="GO" id="GO:0000428">
    <property type="term" value="C:DNA-directed RNA polymerase complex"/>
    <property type="evidence" value="ECO:0007669"/>
    <property type="project" value="UniProtKB-KW"/>
</dbReference>
<dbReference type="GO" id="GO:0006352">
    <property type="term" value="P:DNA-templated transcription initiation"/>
    <property type="evidence" value="ECO:0007669"/>
    <property type="project" value="InterPro"/>
</dbReference>
<dbReference type="InterPro" id="IPR013249">
    <property type="entry name" value="RNA_pol_sigma70_r4_t2"/>
</dbReference>
<dbReference type="SUPFAM" id="SSF88659">
    <property type="entry name" value="Sigma3 and sigma4 domains of RNA polymerase sigma factors"/>
    <property type="match status" value="1"/>
</dbReference>
<organism evidence="6 7">
    <name type="scientific">Flexivirga oryzae</name>
    <dbReference type="NCBI Taxonomy" id="1794944"/>
    <lineage>
        <taxon>Bacteria</taxon>
        <taxon>Bacillati</taxon>
        <taxon>Actinomycetota</taxon>
        <taxon>Actinomycetes</taxon>
        <taxon>Micrococcales</taxon>
        <taxon>Dermacoccaceae</taxon>
        <taxon>Flexivirga</taxon>
    </lineage>
</organism>
<evidence type="ECO:0000256" key="1">
    <source>
        <dbReference type="ARBA" id="ARBA00010641"/>
    </source>
</evidence>
<comment type="similarity">
    <text evidence="1">Belongs to the sigma-70 factor family. ECF subfamily.</text>
</comment>
<dbReference type="RefSeq" id="WP_183320600.1">
    <property type="nucleotide sequence ID" value="NZ_JACHVQ010000001.1"/>
</dbReference>
<comment type="caution">
    <text evidence="6">The sequence shown here is derived from an EMBL/GenBank/DDBJ whole genome shotgun (WGS) entry which is preliminary data.</text>
</comment>
<gene>
    <name evidence="6" type="ORF">FHU39_002424</name>
</gene>
<dbReference type="EMBL" id="JACHVQ010000001">
    <property type="protein sequence ID" value="MBB2892440.1"/>
    <property type="molecule type" value="Genomic_DNA"/>
</dbReference>
<sequence>MGGSTGDESELGDFVAARTAELHRTAYLLTADQDRAERLVEVAVAQLARHRTDIGQAGAEARRCMARLAATATTPTPATRTAAPTDDADTAIADLSPRQRAVLLLRCLDGHDTRSTARELGLAPSKVTDAEQSASHTVGFEPHDDRLRAALTDFSERATWPDPDVTLSRAEHVQPPRRHSRKRYIAAAAVIALTAAAPIGSQIAHDRWLNTPAGINASHGTHLRPYIEGYKLVGAQRVPAGAKRELELPSGDVITVACDNFSPTKESDAPVVRTAKSTGAWPCFKQSARFYYFATTEGNATIKAPPQQGHSIIVGIYRPVPWADYPVAQDNFHVVRRATLDTNAKMNFTKPPVRRGKTLVMTGRNGVFTGTVKKPAAARGTTLFLSGLLLPTTTGQYKVEVDGQAVTDCSYTAQDSTWCRFYDRDIRPVPLSPIFGTDTFDSARPGPVKVRVVVRDALGPWKLQLRYDRYDPEN</sequence>
<evidence type="ECO:0000256" key="4">
    <source>
        <dbReference type="ARBA" id="ARBA00023163"/>
    </source>
</evidence>